<organism evidence="1 2">
    <name type="scientific">Vanrija albida</name>
    <dbReference type="NCBI Taxonomy" id="181172"/>
    <lineage>
        <taxon>Eukaryota</taxon>
        <taxon>Fungi</taxon>
        <taxon>Dikarya</taxon>
        <taxon>Basidiomycota</taxon>
        <taxon>Agaricomycotina</taxon>
        <taxon>Tremellomycetes</taxon>
        <taxon>Trichosporonales</taxon>
        <taxon>Trichosporonaceae</taxon>
        <taxon>Vanrija</taxon>
    </lineage>
</organism>
<reference evidence="1 2" key="1">
    <citation type="submission" date="2023-08" db="EMBL/GenBank/DDBJ databases">
        <title>Annotated Genome Sequence of Vanrija albida AlHP1.</title>
        <authorList>
            <person name="Herzog R."/>
        </authorList>
    </citation>
    <scope>NUCLEOTIDE SEQUENCE [LARGE SCALE GENOMIC DNA]</scope>
    <source>
        <strain evidence="1 2">AlHP1</strain>
    </source>
</reference>
<accession>A0ABR3PSB4</accession>
<sequence length="265" mass="28585">MPPARVTVVQPIGSAADGALGHLAWLRTLPPGPFVTGHVSHRLDPGIPWHRLELVEHHFLQRLADCREARGAALTGREMLDDLLTLPPGQARPDGVPARRVKTARAALWRRFEPDRRGGPLSAEQATACAVLALLKGWAAAAVPGSAGLPALLFNGLPCYDKERVYRFCFEIALDLDPRNVAVHVDRCAGCSGVNAGCWSYAPIAPEGACYPCHERGVPCDHGKKNSNQLQQVDIRALRGLPPGPGRDAGVDAIIRRELGRRVRG</sequence>
<dbReference type="EMBL" id="JBBXJM010000007">
    <property type="protein sequence ID" value="KAL1405343.1"/>
    <property type="molecule type" value="Genomic_DNA"/>
</dbReference>
<evidence type="ECO:0000313" key="1">
    <source>
        <dbReference type="EMBL" id="KAL1405343.1"/>
    </source>
</evidence>
<dbReference type="Proteomes" id="UP001565368">
    <property type="component" value="Unassembled WGS sequence"/>
</dbReference>
<proteinExistence type="predicted"/>
<evidence type="ECO:0000313" key="2">
    <source>
        <dbReference type="Proteomes" id="UP001565368"/>
    </source>
</evidence>
<gene>
    <name evidence="1" type="ORF">Q8F55_008974</name>
</gene>
<name>A0ABR3PSB4_9TREE</name>
<comment type="caution">
    <text evidence="1">The sequence shown here is derived from an EMBL/GenBank/DDBJ whole genome shotgun (WGS) entry which is preliminary data.</text>
</comment>
<protein>
    <submittedName>
        <fullName evidence="1">Uncharacterized protein</fullName>
    </submittedName>
</protein>
<dbReference type="GeneID" id="95990017"/>
<keyword evidence="2" id="KW-1185">Reference proteome</keyword>
<dbReference type="RefSeq" id="XP_069205287.1">
    <property type="nucleotide sequence ID" value="XM_069357350.1"/>
</dbReference>